<dbReference type="AlphaFoldDB" id="A0A6A0GYF5"/>
<accession>A0A6A0GYF5</accession>
<dbReference type="Proteomes" id="UP000711488">
    <property type="component" value="Unassembled WGS sequence"/>
</dbReference>
<evidence type="ECO:0000313" key="4">
    <source>
        <dbReference type="RefSeq" id="XP_018022801.1"/>
    </source>
</evidence>
<dbReference type="Proteomes" id="UP000694843">
    <property type="component" value="Unplaced"/>
</dbReference>
<dbReference type="RefSeq" id="XP_018022801.1">
    <property type="nucleotide sequence ID" value="XM_018167312.2"/>
</dbReference>
<feature type="region of interest" description="Disordered" evidence="1">
    <location>
        <begin position="199"/>
        <end position="237"/>
    </location>
</feature>
<reference evidence="2" key="3">
    <citation type="submission" date="2019-06" db="EMBL/GenBank/DDBJ databases">
        <authorList>
            <person name="Poynton C."/>
            <person name="Hasenbein S."/>
            <person name="Benoit J.B."/>
            <person name="Sepulveda M.S."/>
            <person name="Poelchau M.F."/>
            <person name="Murali S.C."/>
            <person name="Chen S."/>
            <person name="Glastad K.M."/>
            <person name="Werren J.H."/>
            <person name="Vineis J.H."/>
            <person name="Bowen J.L."/>
            <person name="Friedrich M."/>
            <person name="Jones J."/>
            <person name="Robertson H.M."/>
            <person name="Feyereisen R."/>
            <person name="Mechler-Hickson A."/>
            <person name="Mathers N."/>
            <person name="Lee C.E."/>
            <person name="Colbourne J.K."/>
            <person name="Biales A."/>
            <person name="Johnston J.S."/>
            <person name="Wellborn G.A."/>
            <person name="Rosendale A.J."/>
            <person name="Cridge A.G."/>
            <person name="Munoz-Torres M.C."/>
            <person name="Bain P.A."/>
            <person name="Manny A.R."/>
            <person name="Major K.M."/>
            <person name="Lambert F.N."/>
            <person name="Vulpe C.D."/>
            <person name="Tuck P."/>
            <person name="Blalock B.J."/>
            <person name="Lin Y.-Y."/>
            <person name="Smith M.E."/>
            <person name="Ochoa-Acuna H."/>
            <person name="Chen M.-J.M."/>
            <person name="Childers C.P."/>
            <person name="Qu J."/>
            <person name="Dugan S."/>
            <person name="Lee S.L."/>
            <person name="Chao H."/>
            <person name="Dinh H."/>
            <person name="Han Y."/>
            <person name="Doddapaneni H."/>
            <person name="Worley K.C."/>
            <person name="Muzny D.M."/>
            <person name="Gibbs R.A."/>
            <person name="Richards S."/>
        </authorList>
    </citation>
    <scope>NUCLEOTIDE SEQUENCE</scope>
    <source>
        <strain evidence="2">HAZT.00-mixed</strain>
        <tissue evidence="2">Whole organism</tissue>
    </source>
</reference>
<name>A0A6A0GYF5_HYAAZ</name>
<dbReference type="Pfam" id="PF05953">
    <property type="entry name" value="Allatostatin"/>
    <property type="match status" value="8"/>
</dbReference>
<sequence>MSCNALAFKHTKIFSPHEFRTGKKAHRLAIISVIVVLGLASSTTASPLYDEYHSKQLAFLPQTWQELLETYYQPWEAAPDARELDDLSTHAKRQEESSFDMDERRPDYSFGLGKREKNYAFGLGKRLRNDYSFGLGKRGNGKDYAFGLGKRGSVKEYSFGLGKRLKDYSFGLGKRSKSYSFGLGKRAADVETVDDIAGNHSTETAEPEMSKPSSGPLDENDHWLSTNQDEHQTRHKREVDIDDERDVDDETDLSLIDKRKNLYGFGLGKRNAYDDSGNRGHNFNFGLGKRSILPSFGYPKRMPDHYSFGLGKRSRPPFSFGIGKRIPSKYSFGIGKRLSNVEQSSPTYQYPYSLLKYLGLNQTPYSPAPRFGRRSYDFGLGKRAAGFPVYLQKKNRNDYSFGLGKRSESGDEKESEKLVNGNNPNAYSFELGKRFIEDYFNVEDEHDAISDEYFD</sequence>
<dbReference type="InterPro" id="IPR010276">
    <property type="entry name" value="Allatostatin"/>
</dbReference>
<dbReference type="OrthoDB" id="6349086at2759"/>
<dbReference type="GeneID" id="108678822"/>
<evidence type="ECO:0000256" key="1">
    <source>
        <dbReference type="SAM" id="MobiDB-lite"/>
    </source>
</evidence>
<protein>
    <submittedName>
        <fullName evidence="4">Allatostatins</fullName>
    </submittedName>
</protein>
<dbReference type="GO" id="GO:0005184">
    <property type="term" value="F:neuropeptide hormone activity"/>
    <property type="evidence" value="ECO:0007669"/>
    <property type="project" value="InterPro"/>
</dbReference>
<proteinExistence type="predicted"/>
<reference evidence="4" key="4">
    <citation type="submission" date="2025-04" db="UniProtKB">
        <authorList>
            <consortium name="RefSeq"/>
        </authorList>
    </citation>
    <scope>IDENTIFICATION</scope>
    <source>
        <tissue evidence="4">Whole organism</tissue>
    </source>
</reference>
<keyword evidence="3" id="KW-1185">Reference proteome</keyword>
<organism evidence="2">
    <name type="scientific">Hyalella azteca</name>
    <name type="common">Amphipod</name>
    <dbReference type="NCBI Taxonomy" id="294128"/>
    <lineage>
        <taxon>Eukaryota</taxon>
        <taxon>Metazoa</taxon>
        <taxon>Ecdysozoa</taxon>
        <taxon>Arthropoda</taxon>
        <taxon>Crustacea</taxon>
        <taxon>Multicrustacea</taxon>
        <taxon>Malacostraca</taxon>
        <taxon>Eumalacostraca</taxon>
        <taxon>Peracarida</taxon>
        <taxon>Amphipoda</taxon>
        <taxon>Senticaudata</taxon>
        <taxon>Talitrida</taxon>
        <taxon>Talitroidea</taxon>
        <taxon>Hyalellidae</taxon>
        <taxon>Hyalella</taxon>
    </lineage>
</organism>
<dbReference type="KEGG" id="hazt:108678822"/>
<gene>
    <name evidence="4" type="primary">LOC108678822</name>
    <name evidence="2" type="ORF">HAZT_HAZT002617</name>
</gene>
<dbReference type="EMBL" id="JQDR03011277">
    <property type="protein sequence ID" value="KAA0192975.1"/>
    <property type="molecule type" value="Genomic_DNA"/>
</dbReference>
<evidence type="ECO:0000313" key="2">
    <source>
        <dbReference type="EMBL" id="KAA0192975.1"/>
    </source>
</evidence>
<evidence type="ECO:0000313" key="3">
    <source>
        <dbReference type="Proteomes" id="UP000694843"/>
    </source>
</evidence>
<reference evidence="2" key="1">
    <citation type="submission" date="2014-08" db="EMBL/GenBank/DDBJ databases">
        <authorList>
            <person name="Murali S."/>
            <person name="Richards S."/>
            <person name="Bandaranaike D."/>
            <person name="Bellair M."/>
            <person name="Blankenburg K."/>
            <person name="Chao H."/>
            <person name="Dinh H."/>
            <person name="Doddapaneni H."/>
            <person name="Dugan-Rocha S."/>
            <person name="Elkadiri S."/>
            <person name="Gnanaolivu R."/>
            <person name="Hughes D."/>
            <person name="Lee S."/>
            <person name="Li M."/>
            <person name="Ming W."/>
            <person name="Munidasa M."/>
            <person name="Muniz J."/>
            <person name="Nguyen L."/>
            <person name="Osuji N."/>
            <person name="Pu L.-L."/>
            <person name="Puazo M."/>
            <person name="Skinner E."/>
            <person name="Qu C."/>
            <person name="Quiroz J."/>
            <person name="Raj R."/>
            <person name="Weissenberger G."/>
            <person name="Xin Y."/>
            <person name="Zou X."/>
            <person name="Han Y."/>
            <person name="Worley K."/>
            <person name="Muzny D."/>
            <person name="Gibbs R."/>
        </authorList>
    </citation>
    <scope>NUCLEOTIDE SEQUENCE</scope>
    <source>
        <strain evidence="2">HAZT.00-mixed</strain>
        <tissue evidence="2">Whole organism</tissue>
    </source>
</reference>
<feature type="region of interest" description="Disordered" evidence="1">
    <location>
        <begin position="401"/>
        <end position="421"/>
    </location>
</feature>
<reference evidence="2" key="2">
    <citation type="journal article" date="2018" name="Environ. Sci. Technol.">
        <title>The Toxicogenome of Hyalella azteca: A Model for Sediment Ecotoxicology and Evolutionary Toxicology.</title>
        <authorList>
            <person name="Poynton H.C."/>
            <person name="Hasenbein S."/>
            <person name="Benoit J.B."/>
            <person name="Sepulveda M.S."/>
            <person name="Poelchau M.F."/>
            <person name="Hughes D.S.T."/>
            <person name="Murali S.C."/>
            <person name="Chen S."/>
            <person name="Glastad K.M."/>
            <person name="Goodisman M.A.D."/>
            <person name="Werren J.H."/>
            <person name="Vineis J.H."/>
            <person name="Bowen J.L."/>
            <person name="Friedrich M."/>
            <person name="Jones J."/>
            <person name="Robertson H.M."/>
            <person name="Feyereisen R."/>
            <person name="Mechler-Hickson A."/>
            <person name="Mathers N."/>
            <person name="Lee C.E."/>
            <person name="Colbourne J.K."/>
            <person name="Biales A."/>
            <person name="Johnston J.S."/>
            <person name="Wellborn G.A."/>
            <person name="Rosendale A.J."/>
            <person name="Cridge A.G."/>
            <person name="Munoz-Torres M.C."/>
            <person name="Bain P.A."/>
            <person name="Manny A.R."/>
            <person name="Major K.M."/>
            <person name="Lambert F.N."/>
            <person name="Vulpe C.D."/>
            <person name="Tuck P."/>
            <person name="Blalock B.J."/>
            <person name="Lin Y.Y."/>
            <person name="Smith M.E."/>
            <person name="Ochoa-Acuna H."/>
            <person name="Chen M.M."/>
            <person name="Childers C.P."/>
            <person name="Qu J."/>
            <person name="Dugan S."/>
            <person name="Lee S.L."/>
            <person name="Chao H."/>
            <person name="Dinh H."/>
            <person name="Han Y."/>
            <person name="Doddapaneni H."/>
            <person name="Worley K.C."/>
            <person name="Muzny D.M."/>
            <person name="Gibbs R.A."/>
            <person name="Richards S."/>
        </authorList>
    </citation>
    <scope>NUCLEOTIDE SEQUENCE</scope>
    <source>
        <strain evidence="2">HAZT.00-mixed</strain>
        <tissue evidence="2">Whole organism</tissue>
    </source>
</reference>
<feature type="compositionally biased region" description="Basic and acidic residues" evidence="1">
    <location>
        <begin position="405"/>
        <end position="417"/>
    </location>
</feature>